<dbReference type="GO" id="GO:0032259">
    <property type="term" value="P:methylation"/>
    <property type="evidence" value="ECO:0007669"/>
    <property type="project" value="UniProtKB-KW"/>
</dbReference>
<feature type="binding site" evidence="5 6">
    <location>
        <position position="282"/>
    </location>
    <ligand>
        <name>Zn(2+)</name>
        <dbReference type="ChEBI" id="CHEBI:29105"/>
    </ligand>
</feature>
<proteinExistence type="predicted"/>
<dbReference type="PANTHER" id="PTHR46015">
    <property type="entry name" value="ZGC:172121"/>
    <property type="match status" value="1"/>
</dbReference>
<evidence type="ECO:0000256" key="7">
    <source>
        <dbReference type="SAM" id="MobiDB-lite"/>
    </source>
</evidence>
<evidence type="ECO:0000313" key="9">
    <source>
        <dbReference type="EMBL" id="MBB3675406.1"/>
    </source>
</evidence>
<dbReference type="Pfam" id="PF02574">
    <property type="entry name" value="S-methyl_trans"/>
    <property type="match status" value="1"/>
</dbReference>
<dbReference type="InterPro" id="IPR051486">
    <property type="entry name" value="Hcy_S-methyltransferase"/>
</dbReference>
<dbReference type="InterPro" id="IPR036589">
    <property type="entry name" value="HCY_dom_sf"/>
</dbReference>
<keyword evidence="1 6" id="KW-0489">Methyltransferase</keyword>
<evidence type="ECO:0000313" key="10">
    <source>
        <dbReference type="Proteomes" id="UP000580718"/>
    </source>
</evidence>
<dbReference type="PROSITE" id="PS50970">
    <property type="entry name" value="HCY"/>
    <property type="match status" value="1"/>
</dbReference>
<evidence type="ECO:0000256" key="6">
    <source>
        <dbReference type="PROSITE-ProRule" id="PRU00333"/>
    </source>
</evidence>
<comment type="cofactor">
    <cofactor evidence="5">
        <name>Zn(2+)</name>
        <dbReference type="ChEBI" id="CHEBI:29105"/>
    </cofactor>
    <text evidence="5">Binds 1 zinc ion per subunit.</text>
</comment>
<name>A0A839Y294_9ACTN</name>
<accession>A0A839Y294</accession>
<dbReference type="PIRSF" id="PIRSF037505">
    <property type="entry name" value="Betaine_HMT"/>
    <property type="match status" value="1"/>
</dbReference>
<feature type="region of interest" description="Disordered" evidence="7">
    <location>
        <begin position="297"/>
        <end position="321"/>
    </location>
</feature>
<gene>
    <name evidence="9" type="ORF">FHX36_001141</name>
</gene>
<dbReference type="EC" id="2.1.1.10" evidence="9"/>
<dbReference type="NCBIfam" id="NF007020">
    <property type="entry name" value="PRK09485.1"/>
    <property type="match status" value="1"/>
</dbReference>
<evidence type="ECO:0000256" key="2">
    <source>
        <dbReference type="ARBA" id="ARBA00022679"/>
    </source>
</evidence>
<keyword evidence="3 5" id="KW-0479">Metal-binding</keyword>
<dbReference type="PANTHER" id="PTHR46015:SF1">
    <property type="entry name" value="HOMOCYSTEINE S-METHYLTRANSFERASE-LIKE ISOFORM 1"/>
    <property type="match status" value="1"/>
</dbReference>
<sequence>MTTLAEALAARPVVLDGGLSTELESRGHDVTSALWSARLLRDDPGAIAAAHAAFAAAGAQVATTASYQATFPGFAAAGIDAAQARTLMTRSVQLAREGAPEGWVAASVGPYGAYLADGSEYTGGYADDVTVHQLREFHRPRLQVLADAGPDVLACETLPAAAEVEALLAELDDLGVPAWLSLTAVVDPAGVPRTRRGELLADVLAMTRDVDAVIAVGVNCTDPAGVPAAVRVAAAASGTPVVAYPNSGEAWDAVARRWTGQAGVGDVTGWLTAGARLIGGCCRVRPDDVRAVADAVRQLSRRGPGPRPADRPAGSGPAAAR</sequence>
<feature type="binding site" evidence="6">
    <location>
        <position position="220"/>
    </location>
    <ligand>
        <name>Zn(2+)</name>
        <dbReference type="ChEBI" id="CHEBI:29105"/>
    </ligand>
</feature>
<dbReference type="Proteomes" id="UP000580718">
    <property type="component" value="Unassembled WGS sequence"/>
</dbReference>
<evidence type="ECO:0000256" key="4">
    <source>
        <dbReference type="ARBA" id="ARBA00022833"/>
    </source>
</evidence>
<feature type="binding site" evidence="5 6">
    <location>
        <position position="281"/>
    </location>
    <ligand>
        <name>Zn(2+)</name>
        <dbReference type="ChEBI" id="CHEBI:29105"/>
    </ligand>
</feature>
<protein>
    <submittedName>
        <fullName evidence="9">Homocysteine S-methyltransferase</fullName>
        <ecNumber evidence="9">2.1.1.10</ecNumber>
    </submittedName>
</protein>
<evidence type="ECO:0000259" key="8">
    <source>
        <dbReference type="PROSITE" id="PS50970"/>
    </source>
</evidence>
<dbReference type="InterPro" id="IPR017226">
    <property type="entry name" value="BHMT-like"/>
</dbReference>
<keyword evidence="4 5" id="KW-0862">Zinc</keyword>
<keyword evidence="2 6" id="KW-0808">Transferase</keyword>
<dbReference type="GO" id="GO:0008270">
    <property type="term" value="F:zinc ion binding"/>
    <property type="evidence" value="ECO:0007669"/>
    <property type="project" value="InterPro"/>
</dbReference>
<evidence type="ECO:0000256" key="3">
    <source>
        <dbReference type="ARBA" id="ARBA00022723"/>
    </source>
</evidence>
<evidence type="ECO:0000256" key="5">
    <source>
        <dbReference type="PIRSR" id="PIRSR037505-2"/>
    </source>
</evidence>
<dbReference type="GO" id="GO:0033528">
    <property type="term" value="P:S-methylmethionine cycle"/>
    <property type="evidence" value="ECO:0007669"/>
    <property type="project" value="TreeGrafter"/>
</dbReference>
<dbReference type="SUPFAM" id="SSF82282">
    <property type="entry name" value="Homocysteine S-methyltransferase"/>
    <property type="match status" value="1"/>
</dbReference>
<comment type="caution">
    <text evidence="9">The sequence shown here is derived from an EMBL/GenBank/DDBJ whole genome shotgun (WGS) entry which is preliminary data.</text>
</comment>
<evidence type="ECO:0000256" key="1">
    <source>
        <dbReference type="ARBA" id="ARBA00022603"/>
    </source>
</evidence>
<dbReference type="GO" id="GO:0008898">
    <property type="term" value="F:S-adenosylmethionine-homocysteine S-methyltransferase activity"/>
    <property type="evidence" value="ECO:0007669"/>
    <property type="project" value="TreeGrafter"/>
</dbReference>
<dbReference type="GO" id="GO:0009086">
    <property type="term" value="P:methionine biosynthetic process"/>
    <property type="evidence" value="ECO:0007669"/>
    <property type="project" value="InterPro"/>
</dbReference>
<dbReference type="EMBL" id="JACIBU010000001">
    <property type="protein sequence ID" value="MBB3675406.1"/>
    <property type="molecule type" value="Genomic_DNA"/>
</dbReference>
<feature type="domain" description="Hcy-binding" evidence="8">
    <location>
        <begin position="1"/>
        <end position="296"/>
    </location>
</feature>
<dbReference type="InterPro" id="IPR003726">
    <property type="entry name" value="HCY_dom"/>
</dbReference>
<feature type="compositionally biased region" description="Low complexity" evidence="7">
    <location>
        <begin position="311"/>
        <end position="321"/>
    </location>
</feature>
<dbReference type="Gene3D" id="3.20.20.330">
    <property type="entry name" value="Homocysteine-binding-like domain"/>
    <property type="match status" value="1"/>
</dbReference>
<dbReference type="RefSeq" id="WP_183513579.1">
    <property type="nucleotide sequence ID" value="NZ_JACIBU010000001.1"/>
</dbReference>
<organism evidence="9 10">
    <name type="scientific">Modestobacter versicolor</name>
    <dbReference type="NCBI Taxonomy" id="429133"/>
    <lineage>
        <taxon>Bacteria</taxon>
        <taxon>Bacillati</taxon>
        <taxon>Actinomycetota</taxon>
        <taxon>Actinomycetes</taxon>
        <taxon>Geodermatophilales</taxon>
        <taxon>Geodermatophilaceae</taxon>
        <taxon>Modestobacter</taxon>
    </lineage>
</organism>
<reference evidence="9 10" key="1">
    <citation type="submission" date="2020-08" db="EMBL/GenBank/DDBJ databases">
        <title>Sequencing the genomes of 1000 actinobacteria strains.</title>
        <authorList>
            <person name="Klenk H.-P."/>
        </authorList>
    </citation>
    <scope>NUCLEOTIDE SEQUENCE [LARGE SCALE GENOMIC DNA]</scope>
    <source>
        <strain evidence="9 10">DSM 16678</strain>
    </source>
</reference>
<dbReference type="AlphaFoldDB" id="A0A839Y294"/>